<evidence type="ECO:0000313" key="3">
    <source>
        <dbReference type="Proteomes" id="UP000474159"/>
    </source>
</evidence>
<feature type="compositionally biased region" description="Polar residues" evidence="1">
    <location>
        <begin position="379"/>
        <end position="397"/>
    </location>
</feature>
<dbReference type="OrthoDB" id="9134102at2"/>
<evidence type="ECO:0008006" key="4">
    <source>
        <dbReference type="Google" id="ProtNLM"/>
    </source>
</evidence>
<organism evidence="2 3">
    <name type="scientific">Methylobacterium soli</name>
    <dbReference type="NCBI Taxonomy" id="553447"/>
    <lineage>
        <taxon>Bacteria</taxon>
        <taxon>Pseudomonadati</taxon>
        <taxon>Pseudomonadota</taxon>
        <taxon>Alphaproteobacteria</taxon>
        <taxon>Hyphomicrobiales</taxon>
        <taxon>Methylobacteriaceae</taxon>
        <taxon>Methylobacterium</taxon>
    </lineage>
</organism>
<reference evidence="2 3" key="1">
    <citation type="submission" date="2019-09" db="EMBL/GenBank/DDBJ databases">
        <title>YIM 48816 draft genome.</title>
        <authorList>
            <person name="Jiang L."/>
        </authorList>
    </citation>
    <scope>NUCLEOTIDE SEQUENCE [LARGE SCALE GENOMIC DNA]</scope>
    <source>
        <strain evidence="2 3">YIM 48816</strain>
    </source>
</reference>
<comment type="caution">
    <text evidence="2">The sequence shown here is derived from an EMBL/GenBank/DDBJ whole genome shotgun (WGS) entry which is preliminary data.</text>
</comment>
<feature type="region of interest" description="Disordered" evidence="1">
    <location>
        <begin position="378"/>
        <end position="397"/>
    </location>
</feature>
<protein>
    <recommendedName>
        <fullName evidence="4">Competence protein CoiA</fullName>
    </recommendedName>
</protein>
<accession>A0A6L3T678</accession>
<dbReference type="AlphaFoldDB" id="A0A6L3T678"/>
<dbReference type="EMBL" id="VZZK01000003">
    <property type="protein sequence ID" value="KAB1080895.1"/>
    <property type="molecule type" value="Genomic_DNA"/>
</dbReference>
<keyword evidence="3" id="KW-1185">Reference proteome</keyword>
<name>A0A6L3T678_9HYPH</name>
<sequence length="397" mass="42290">MRESVTGACTPESLLFGEGVAGTLVHISEVLPGLACGCRCPSCGTLLVARKGEQLGHHFGHCGTADERACRGGPETALHRFAKELLASRLALMLPPLNPDGKTQVGYAGSPFRFDSAILEHRLGTIIPDVIVRRGARDLMLEFRVTHAFDADKVAKITSLGTAAVEIDLSGLLRTSSRNALEDAILNQAPRRWLYNPKLCRTPAPAGPAKRRPAPSPSRSTATLERAYAAACREAHAMGTTSLASKRIEADGLSRAIGIDVVGMGCFRVSPLDWQAVVLVSVLDRALAGRPGVLLGKVALQQIRERAWLHARFSRLAGAEAAALCTAVPSFAPPAEAIAAWAMELSRQGILVPSSARNQWVVRRETLQLVREACLRRSASATGPTTPGAQRSSRGPV</sequence>
<dbReference type="Proteomes" id="UP000474159">
    <property type="component" value="Unassembled WGS sequence"/>
</dbReference>
<evidence type="ECO:0000313" key="2">
    <source>
        <dbReference type="EMBL" id="KAB1080895.1"/>
    </source>
</evidence>
<gene>
    <name evidence="2" type="ORF">F6X53_04190</name>
</gene>
<proteinExistence type="predicted"/>
<evidence type="ECO:0000256" key="1">
    <source>
        <dbReference type="SAM" id="MobiDB-lite"/>
    </source>
</evidence>